<feature type="domain" description="Endonuclease/exonuclease/phosphatase" evidence="1">
    <location>
        <begin position="61"/>
        <end position="143"/>
    </location>
</feature>
<reference evidence="2 3" key="1">
    <citation type="journal article" date="2023" name="G3 (Bethesda)">
        <title>A haplotype-resolved chromosome-scale genome for Quercus rubra L. provides insights into the genetics of adaptive traits for red oak species.</title>
        <authorList>
            <person name="Kapoor B."/>
            <person name="Jenkins J."/>
            <person name="Schmutz J."/>
            <person name="Zhebentyayeva T."/>
            <person name="Kuelheim C."/>
            <person name="Coggeshall M."/>
            <person name="Heim C."/>
            <person name="Lasky J.R."/>
            <person name="Leites L."/>
            <person name="Islam-Faridi N."/>
            <person name="Romero-Severson J."/>
            <person name="DeLeo V.L."/>
            <person name="Lucas S.M."/>
            <person name="Lazic D."/>
            <person name="Gailing O."/>
            <person name="Carlson J."/>
            <person name="Staton M."/>
        </authorList>
    </citation>
    <scope>NUCLEOTIDE SEQUENCE [LARGE SCALE GENOMIC DNA]</scope>
    <source>
        <strain evidence="2">Pseudo-F2</strain>
    </source>
</reference>
<name>A0AAN7GBR0_QUERU</name>
<dbReference type="InterPro" id="IPR036691">
    <property type="entry name" value="Endo/exonu/phosph_ase_sf"/>
</dbReference>
<dbReference type="PANTHER" id="PTHR33710">
    <property type="entry name" value="BNAC02G09200D PROTEIN"/>
    <property type="match status" value="1"/>
</dbReference>
<dbReference type="InterPro" id="IPR005135">
    <property type="entry name" value="Endo/exonuclease/phosphatase"/>
</dbReference>
<dbReference type="PANTHER" id="PTHR33710:SF71">
    <property type="entry name" value="ENDONUCLEASE_EXONUCLEASE_PHOSPHATASE DOMAIN-CONTAINING PROTEIN"/>
    <property type="match status" value="1"/>
</dbReference>
<proteinExistence type="predicted"/>
<evidence type="ECO:0000313" key="2">
    <source>
        <dbReference type="EMBL" id="KAK4605644.1"/>
    </source>
</evidence>
<dbReference type="Gene3D" id="3.60.10.10">
    <property type="entry name" value="Endonuclease/exonuclease/phosphatase"/>
    <property type="match status" value="1"/>
</dbReference>
<comment type="caution">
    <text evidence="2">The sequence shown here is derived from an EMBL/GenBank/DDBJ whole genome shotgun (WGS) entry which is preliminary data.</text>
</comment>
<sequence length="402" mass="47100">MKFWNFTLEVIVKPWLISFHKRPTPWRNSKRVLKMIMRVIRLIGSLMRRLHTLHHLRMCCFGDFNVVRFPSEQRGGSRLSQAVEKFSDFIKIDLPLEGGSYTWSSGTDQPSMSRIDRALVSHNWEQHFPDVIQRILPRTVSDHFPILLEAGGMARGKSPFRFENMWLKTDGFVDRVDSWWNRHSFSGTTSYVFAKKLKALKEDIIQWNRQEFGNVGHRKKELLGALELRDAKEGMLCIKEGDDNIKFFHKIANSHRRFNHLSFLEVDGVIYEDGVEVAAQVVQFYKTLSQEPEEWRPFVEGLEFDQIGELERGWLERRFKKDEILFVCWRVVERDVLAVFDEFHQHCKFEKSLNATFIALIPQKNGASNIRDFGPISLVGSIYKILAKILANRLKIVVRFRG</sequence>
<dbReference type="AlphaFoldDB" id="A0AAN7GBR0"/>
<dbReference type="EMBL" id="JAXUIC010000001">
    <property type="protein sequence ID" value="KAK4605644.1"/>
    <property type="molecule type" value="Genomic_DNA"/>
</dbReference>
<dbReference type="GO" id="GO:0003824">
    <property type="term" value="F:catalytic activity"/>
    <property type="evidence" value="ECO:0007669"/>
    <property type="project" value="InterPro"/>
</dbReference>
<evidence type="ECO:0000313" key="3">
    <source>
        <dbReference type="Proteomes" id="UP001324115"/>
    </source>
</evidence>
<dbReference type="SUPFAM" id="SSF56219">
    <property type="entry name" value="DNase I-like"/>
    <property type="match status" value="1"/>
</dbReference>
<keyword evidence="3" id="KW-1185">Reference proteome</keyword>
<evidence type="ECO:0000259" key="1">
    <source>
        <dbReference type="Pfam" id="PF03372"/>
    </source>
</evidence>
<protein>
    <recommendedName>
        <fullName evidence="1">Endonuclease/exonuclease/phosphatase domain-containing protein</fullName>
    </recommendedName>
</protein>
<gene>
    <name evidence="2" type="ORF">RGQ29_000092</name>
</gene>
<organism evidence="2 3">
    <name type="scientific">Quercus rubra</name>
    <name type="common">Northern red oak</name>
    <name type="synonym">Quercus borealis</name>
    <dbReference type="NCBI Taxonomy" id="3512"/>
    <lineage>
        <taxon>Eukaryota</taxon>
        <taxon>Viridiplantae</taxon>
        <taxon>Streptophyta</taxon>
        <taxon>Embryophyta</taxon>
        <taxon>Tracheophyta</taxon>
        <taxon>Spermatophyta</taxon>
        <taxon>Magnoliopsida</taxon>
        <taxon>eudicotyledons</taxon>
        <taxon>Gunneridae</taxon>
        <taxon>Pentapetalae</taxon>
        <taxon>rosids</taxon>
        <taxon>fabids</taxon>
        <taxon>Fagales</taxon>
        <taxon>Fagaceae</taxon>
        <taxon>Quercus</taxon>
    </lineage>
</organism>
<dbReference type="Proteomes" id="UP001324115">
    <property type="component" value="Unassembled WGS sequence"/>
</dbReference>
<accession>A0AAN7GBR0</accession>
<dbReference type="Pfam" id="PF03372">
    <property type="entry name" value="Exo_endo_phos"/>
    <property type="match status" value="1"/>
</dbReference>